<name>A0A4D9EQV5_9SAUR</name>
<gene>
    <name evidence="1" type="ORF">DR999_PMT08561</name>
</gene>
<dbReference type="AlphaFoldDB" id="A0A4D9EQV5"/>
<organism evidence="1 2">
    <name type="scientific">Platysternon megacephalum</name>
    <name type="common">big-headed turtle</name>
    <dbReference type="NCBI Taxonomy" id="55544"/>
    <lineage>
        <taxon>Eukaryota</taxon>
        <taxon>Metazoa</taxon>
        <taxon>Chordata</taxon>
        <taxon>Craniata</taxon>
        <taxon>Vertebrata</taxon>
        <taxon>Euteleostomi</taxon>
        <taxon>Archelosauria</taxon>
        <taxon>Testudinata</taxon>
        <taxon>Testudines</taxon>
        <taxon>Cryptodira</taxon>
        <taxon>Durocryptodira</taxon>
        <taxon>Testudinoidea</taxon>
        <taxon>Platysternidae</taxon>
        <taxon>Platysternon</taxon>
    </lineage>
</organism>
<reference evidence="1 2" key="1">
    <citation type="submission" date="2019-04" db="EMBL/GenBank/DDBJ databases">
        <title>Draft genome of the big-headed turtle Platysternon megacephalum.</title>
        <authorList>
            <person name="Gong S."/>
        </authorList>
    </citation>
    <scope>NUCLEOTIDE SEQUENCE [LARGE SCALE GENOMIC DNA]</scope>
    <source>
        <strain evidence="1">DO16091913</strain>
        <tissue evidence="1">Muscle</tissue>
    </source>
</reference>
<protein>
    <submittedName>
        <fullName evidence="1">Teashirt-like protein 2</fullName>
    </submittedName>
</protein>
<accession>A0A4D9EQV5</accession>
<keyword evidence="2" id="KW-1185">Reference proteome</keyword>
<comment type="caution">
    <text evidence="1">The sequence shown here is derived from an EMBL/GenBank/DDBJ whole genome shotgun (WGS) entry which is preliminary data.</text>
</comment>
<evidence type="ECO:0000313" key="2">
    <source>
        <dbReference type="Proteomes" id="UP000297703"/>
    </source>
</evidence>
<dbReference type="Proteomes" id="UP000297703">
    <property type="component" value="Unassembled WGS sequence"/>
</dbReference>
<evidence type="ECO:0000313" key="1">
    <source>
        <dbReference type="EMBL" id="TFK08540.1"/>
    </source>
</evidence>
<proteinExistence type="predicted"/>
<reference evidence="1 2" key="2">
    <citation type="submission" date="2019-04" db="EMBL/GenBank/DDBJ databases">
        <title>The genome sequence of big-headed turtle.</title>
        <authorList>
            <person name="Gong S."/>
        </authorList>
    </citation>
    <scope>NUCLEOTIDE SEQUENCE [LARGE SCALE GENOMIC DNA]</scope>
    <source>
        <strain evidence="1">DO16091913</strain>
        <tissue evidence="1">Muscle</tissue>
    </source>
</reference>
<dbReference type="EMBL" id="QXTE01000068">
    <property type="protein sequence ID" value="TFK08540.1"/>
    <property type="molecule type" value="Genomic_DNA"/>
</dbReference>
<sequence length="132" mass="14505">MTDLRTSAEGRPLEGMEEERFGRLLDDKGNSSYSKKMGSQTLERPVSLLLQTRSLHLYGEEGTGSLIPHTLCNSSIDLATPSTLMTTLELTIHTCDNESAEISPSSFGMPTAANRTDEQQSPANLFQVLMLR</sequence>